<dbReference type="AlphaFoldDB" id="A0A7Y9NQX1"/>
<accession>A0A7Y9NQX1</accession>
<comment type="caution">
    <text evidence="2">The sequence shown here is derived from an EMBL/GenBank/DDBJ whole genome shotgun (WGS) entry which is preliminary data.</text>
</comment>
<evidence type="ECO:0000313" key="2">
    <source>
        <dbReference type="EMBL" id="NYF53737.1"/>
    </source>
</evidence>
<dbReference type="EMBL" id="JACCCV010000002">
    <property type="protein sequence ID" value="NYF53737.1"/>
    <property type="molecule type" value="Genomic_DNA"/>
</dbReference>
<protein>
    <submittedName>
        <fullName evidence="2">Uncharacterized protein</fullName>
    </submittedName>
</protein>
<feature type="signal peptide" evidence="1">
    <location>
        <begin position="1"/>
        <end position="19"/>
    </location>
</feature>
<sequence>MLLVNAALSLLIFSSASSAQSFKPIGGLDCNGHSKIQKPLRPQDTCTDFHDEYGKRGYDNGYYIGHDEPSVGFISTVPHSGNNVQWEFTLPRERPVPATQSFENFITFWLSMALCDPNSGFVRGPCIPDSDKNNPTSAGSAFLEMQFYPPGNPPFITQISCDLTHWCASLHINSLETMDNGDLNPNCTETTNFAFIQTDGIPIGPPGPNTMTNASYIPNSRTLLMNQGDRLRVTILDVPGDVLGGVMTMIQDLTTGQSGFMVASAHNGYQTTNPNTCVGTNFSFHPEFDTAKFGNFTSWAALQANVNFSMELGHFTPGAHGDNDSDDAPCFPGPTVAGCLNFATGGDIDFDGSSYLFDWPDGTRNNATSVAIQSAKGGGIGPLSPSDDTGKYDQPFPIIQIETDVAASESTCKPNGVGCVVPPVGAQFYPFYAITKNGGNDDRYDDRENCTLVFGNFTNPDFNTFGRDSQYGTSNLYWFFGQNTSGPRTNPCIPHPKGQDER</sequence>
<feature type="chain" id="PRO_5031303060" evidence="1">
    <location>
        <begin position="20"/>
        <end position="502"/>
    </location>
</feature>
<proteinExistence type="predicted"/>
<name>A0A7Y9NQX1_9BACT</name>
<organism evidence="2 3">
    <name type="scientific">Tunturiibacter lichenicola</name>
    <dbReference type="NCBI Taxonomy" id="2051959"/>
    <lineage>
        <taxon>Bacteria</taxon>
        <taxon>Pseudomonadati</taxon>
        <taxon>Acidobacteriota</taxon>
        <taxon>Terriglobia</taxon>
        <taxon>Terriglobales</taxon>
        <taxon>Acidobacteriaceae</taxon>
        <taxon>Tunturiibacter</taxon>
    </lineage>
</organism>
<dbReference type="Proteomes" id="UP000534186">
    <property type="component" value="Unassembled WGS sequence"/>
</dbReference>
<keyword evidence="1" id="KW-0732">Signal</keyword>
<reference evidence="2 3" key="1">
    <citation type="submission" date="2020-07" db="EMBL/GenBank/DDBJ databases">
        <title>Genomic Encyclopedia of Type Strains, Phase IV (KMG-V): Genome sequencing to study the core and pangenomes of soil and plant-associated prokaryotes.</title>
        <authorList>
            <person name="Whitman W."/>
        </authorList>
    </citation>
    <scope>NUCLEOTIDE SEQUENCE [LARGE SCALE GENOMIC DNA]</scope>
    <source>
        <strain evidence="2 3">M8UP30</strain>
    </source>
</reference>
<gene>
    <name evidence="2" type="ORF">HDF12_004136</name>
</gene>
<evidence type="ECO:0000313" key="3">
    <source>
        <dbReference type="Proteomes" id="UP000534186"/>
    </source>
</evidence>
<evidence type="ECO:0000256" key="1">
    <source>
        <dbReference type="SAM" id="SignalP"/>
    </source>
</evidence>